<dbReference type="PANTHER" id="PTHR10291">
    <property type="entry name" value="DEHYDRODOLICHYL DIPHOSPHATE SYNTHASE FAMILY MEMBER"/>
    <property type="match status" value="1"/>
</dbReference>
<sequence length="266" mass="30262">MQVDTALLYEYFAADDTKTNQPDAPRELVERLNLERIPKHVSIIMDGNGRWAQARGKDRSQGHKAGVAALREAVTTSVRLGIDVLSVYAFSTENWKRPQAEVNLLMHLFATTLVRELPLFHQENVRLMFIGDLTQLPQATQDVFAQGLEETKHNTGMVFALAVNYGSRSEITRALKLCCKQVHDGTLAIDDITEDTIASRLYTAQLPDPDLLIRTSGEMRLSNYLLWQLAYSELYVTPVLWPDFSRWDYLRAVIAYQTRTRRFGGL</sequence>
<keyword evidence="2" id="KW-0460">Magnesium</keyword>
<comment type="caution">
    <text evidence="3">The sequence shown here is derived from an EMBL/GenBank/DDBJ whole genome shotgun (WGS) entry which is preliminary data.</text>
</comment>
<comment type="subunit">
    <text evidence="2">Homodimer.</text>
</comment>
<keyword evidence="2" id="KW-0479">Metal-binding</keyword>
<feature type="binding site" evidence="2">
    <location>
        <position position="51"/>
    </location>
    <ligand>
        <name>substrate</name>
    </ligand>
</feature>
<feature type="binding site" evidence="2">
    <location>
        <position position="59"/>
    </location>
    <ligand>
        <name>substrate</name>
    </ligand>
</feature>
<dbReference type="EMBL" id="AEDQ01000017">
    <property type="protein sequence ID" value="EFL44280.1"/>
    <property type="molecule type" value="Genomic_DNA"/>
</dbReference>
<dbReference type="Pfam" id="PF01255">
    <property type="entry name" value="Prenyltransf"/>
    <property type="match status" value="1"/>
</dbReference>
<dbReference type="CDD" id="cd00475">
    <property type="entry name" value="Cis_IPPS"/>
    <property type="match status" value="1"/>
</dbReference>
<gene>
    <name evidence="3" type="primary">uppS</name>
    <name evidence="3" type="ORF">HMPREF9248_1064</name>
</gene>
<dbReference type="NCBIfam" id="TIGR00055">
    <property type="entry name" value="uppS"/>
    <property type="match status" value="1"/>
</dbReference>
<dbReference type="HAMAP" id="MF_01139">
    <property type="entry name" value="ISPT"/>
    <property type="match status" value="1"/>
</dbReference>
<dbReference type="PROSITE" id="PS01066">
    <property type="entry name" value="UPP_SYNTHASE"/>
    <property type="match status" value="1"/>
</dbReference>
<feature type="binding site" evidence="2">
    <location>
        <begin position="91"/>
        <end position="93"/>
    </location>
    <ligand>
        <name>substrate</name>
    </ligand>
</feature>
<reference evidence="3 4" key="1">
    <citation type="submission" date="2010-08" db="EMBL/GenBank/DDBJ databases">
        <authorList>
            <person name="Durkin A.S."/>
            <person name="Madupu R."/>
            <person name="Torralba M."/>
            <person name="Gillis M."/>
            <person name="Methe B."/>
            <person name="Sutton G."/>
            <person name="Nelson K.E."/>
        </authorList>
    </citation>
    <scope>NUCLEOTIDE SEQUENCE [LARGE SCALE GENOMIC DNA]</scope>
    <source>
        <strain evidence="3 4">PB189-T1-4</strain>
    </source>
</reference>
<proteinExistence type="inferred from homology"/>
<name>A0ABP2J4Y0_9ACTN</name>
<feature type="binding site" evidence="2">
    <location>
        <position position="46"/>
    </location>
    <ligand>
        <name>Mg(2+)</name>
        <dbReference type="ChEBI" id="CHEBI:18420"/>
    </ligand>
</feature>
<comment type="cofactor">
    <cofactor evidence="2">
        <name>Mg(2+)</name>
        <dbReference type="ChEBI" id="CHEBI:18420"/>
    </cofactor>
    <text evidence="2">Binds 2 magnesium ions per subunit.</text>
</comment>
<feature type="active site" evidence="2">
    <location>
        <position position="46"/>
    </location>
</feature>
<dbReference type="Gene3D" id="3.40.1180.10">
    <property type="entry name" value="Decaprenyl diphosphate synthase-like"/>
    <property type="match status" value="1"/>
</dbReference>
<evidence type="ECO:0000256" key="2">
    <source>
        <dbReference type="HAMAP-Rule" id="MF_01139"/>
    </source>
</evidence>
<evidence type="ECO:0000256" key="1">
    <source>
        <dbReference type="ARBA" id="ARBA00022679"/>
    </source>
</evidence>
<dbReference type="InterPro" id="IPR001441">
    <property type="entry name" value="UPP_synth-like"/>
</dbReference>
<feature type="binding site" evidence="2">
    <location>
        <position position="97"/>
    </location>
    <ligand>
        <name>substrate</name>
    </ligand>
</feature>
<dbReference type="Proteomes" id="UP000004431">
    <property type="component" value="Unassembled WGS sequence"/>
</dbReference>
<feature type="binding site" evidence="2">
    <location>
        <position position="233"/>
    </location>
    <ligand>
        <name>Mg(2+)</name>
        <dbReference type="ChEBI" id="CHEBI:18420"/>
    </ligand>
</feature>
<feature type="binding site" evidence="2">
    <location>
        <begin position="47"/>
        <end position="50"/>
    </location>
    <ligand>
        <name>substrate</name>
    </ligand>
</feature>
<feature type="active site" description="Proton acceptor" evidence="2">
    <location>
        <position position="94"/>
    </location>
</feature>
<evidence type="ECO:0000313" key="4">
    <source>
        <dbReference type="Proteomes" id="UP000004431"/>
    </source>
</evidence>
<comment type="function">
    <text evidence="2">Catalyzes the condensation of isopentenyl diphosphate (IPP) with allylic pyrophosphates generating different type of terpenoids.</text>
</comment>
<feature type="binding site" evidence="2">
    <location>
        <position position="214"/>
    </location>
    <ligand>
        <name>substrate</name>
    </ligand>
</feature>
<dbReference type="EC" id="2.5.1.-" evidence="2"/>
<keyword evidence="4" id="KW-1185">Reference proteome</keyword>
<dbReference type="RefSeq" id="WP_006303991.1">
    <property type="nucleotide sequence ID" value="NZ_AEDQ01000017.1"/>
</dbReference>
<comment type="similarity">
    <text evidence="2">Belongs to the UPP synthase family.</text>
</comment>
<dbReference type="GO" id="GO:0008834">
    <property type="term" value="F:ditrans,polycis-undecaprenyl-diphosphate synthase [(2E,6E)-farnesyl-diphosphate specific] activity"/>
    <property type="evidence" value="ECO:0007669"/>
    <property type="project" value="UniProtKB-EC"/>
</dbReference>
<keyword evidence="1 2" id="KW-0808">Transferase</keyword>
<dbReference type="InterPro" id="IPR018520">
    <property type="entry name" value="UPP_synth-like_CS"/>
</dbReference>
<feature type="binding site" evidence="2">
    <location>
        <begin position="220"/>
        <end position="222"/>
    </location>
    <ligand>
        <name>substrate</name>
    </ligand>
</feature>
<feature type="binding site" evidence="2">
    <location>
        <position position="63"/>
    </location>
    <ligand>
        <name>substrate</name>
    </ligand>
</feature>
<dbReference type="NCBIfam" id="NF011405">
    <property type="entry name" value="PRK14830.1"/>
    <property type="match status" value="1"/>
</dbReference>
<organism evidence="3 4">
    <name type="scientific">Fannyhessea vaginae PB189-T1-4</name>
    <dbReference type="NCBI Taxonomy" id="866774"/>
    <lineage>
        <taxon>Bacteria</taxon>
        <taxon>Bacillati</taxon>
        <taxon>Actinomycetota</taxon>
        <taxon>Coriobacteriia</taxon>
        <taxon>Coriobacteriales</taxon>
        <taxon>Atopobiaceae</taxon>
        <taxon>Fannyhessea</taxon>
    </lineage>
</organism>
<feature type="binding site" evidence="2">
    <location>
        <position position="95"/>
    </location>
    <ligand>
        <name>substrate</name>
    </ligand>
</feature>
<dbReference type="InterPro" id="IPR036424">
    <property type="entry name" value="UPP_synth-like_sf"/>
</dbReference>
<protein>
    <recommendedName>
        <fullName evidence="2">Isoprenyl transferase</fullName>
        <ecNumber evidence="2">2.5.1.-</ecNumber>
    </recommendedName>
</protein>
<dbReference type="SUPFAM" id="SSF64005">
    <property type="entry name" value="Undecaprenyl diphosphate synthase"/>
    <property type="match status" value="1"/>
</dbReference>
<accession>A0ABP2J4Y0</accession>
<dbReference type="PANTHER" id="PTHR10291:SF0">
    <property type="entry name" value="DEHYDRODOLICHYL DIPHOSPHATE SYNTHASE 2"/>
    <property type="match status" value="1"/>
</dbReference>
<evidence type="ECO:0000313" key="3">
    <source>
        <dbReference type="EMBL" id="EFL44280.1"/>
    </source>
</evidence>